<sequence>MNPAELRATVIGVLVVAAILGGGAWLVGLDPLKCLLIAVAVALFGSFRLFTEFGDNAGWPEPNDRGRDRGARREVARLSWTLQGHASQVDARSGRRLRTLAAETLAEHGLDLTRDEDQERCRALLGDRAYRTLAADRPHYDEFVAVLNRLEQLLAVPQREGVLH</sequence>
<evidence type="ECO:0000313" key="2">
    <source>
        <dbReference type="EMBL" id="NYE74039.1"/>
    </source>
</evidence>
<reference evidence="2 3" key="1">
    <citation type="submission" date="2020-07" db="EMBL/GenBank/DDBJ databases">
        <title>Sequencing the genomes of 1000 actinobacteria strains.</title>
        <authorList>
            <person name="Klenk H.-P."/>
        </authorList>
    </citation>
    <scope>NUCLEOTIDE SEQUENCE [LARGE SCALE GENOMIC DNA]</scope>
    <source>
        <strain evidence="2 3">DSM 22083</strain>
    </source>
</reference>
<keyword evidence="1" id="KW-0812">Transmembrane</keyword>
<keyword evidence="3" id="KW-1185">Reference proteome</keyword>
<gene>
    <name evidence="2" type="ORF">BKA15_005368</name>
</gene>
<feature type="transmembrane region" description="Helical" evidence="1">
    <location>
        <begin position="6"/>
        <end position="27"/>
    </location>
</feature>
<evidence type="ECO:0000256" key="1">
    <source>
        <dbReference type="SAM" id="Phobius"/>
    </source>
</evidence>
<protein>
    <submittedName>
        <fullName evidence="2">Uncharacterized protein</fullName>
    </submittedName>
</protein>
<dbReference type="Proteomes" id="UP000569914">
    <property type="component" value="Unassembled WGS sequence"/>
</dbReference>
<name>A0A7Y9LBP4_9ACTN</name>
<dbReference type="EMBL" id="JACCBU010000001">
    <property type="protein sequence ID" value="NYE74039.1"/>
    <property type="molecule type" value="Genomic_DNA"/>
</dbReference>
<dbReference type="AlphaFoldDB" id="A0A7Y9LBP4"/>
<evidence type="ECO:0000313" key="3">
    <source>
        <dbReference type="Proteomes" id="UP000569914"/>
    </source>
</evidence>
<organism evidence="2 3">
    <name type="scientific">Microlunatus parietis</name>
    <dbReference type="NCBI Taxonomy" id="682979"/>
    <lineage>
        <taxon>Bacteria</taxon>
        <taxon>Bacillati</taxon>
        <taxon>Actinomycetota</taxon>
        <taxon>Actinomycetes</taxon>
        <taxon>Propionibacteriales</taxon>
        <taxon>Propionibacteriaceae</taxon>
        <taxon>Microlunatus</taxon>
    </lineage>
</organism>
<accession>A0A7Y9LBP4</accession>
<comment type="caution">
    <text evidence="2">The sequence shown here is derived from an EMBL/GenBank/DDBJ whole genome shotgun (WGS) entry which is preliminary data.</text>
</comment>
<dbReference type="RefSeq" id="WP_179756044.1">
    <property type="nucleotide sequence ID" value="NZ_JACCBU010000001.1"/>
</dbReference>
<proteinExistence type="predicted"/>
<keyword evidence="1" id="KW-1133">Transmembrane helix</keyword>
<keyword evidence="1" id="KW-0472">Membrane</keyword>